<dbReference type="EMBL" id="CP089275">
    <property type="protein sequence ID" value="USP75689.1"/>
    <property type="molecule type" value="Genomic_DNA"/>
</dbReference>
<evidence type="ECO:0000313" key="5">
    <source>
        <dbReference type="EMBL" id="USP75689.1"/>
    </source>
</evidence>
<evidence type="ECO:0000256" key="1">
    <source>
        <dbReference type="ARBA" id="ARBA00022741"/>
    </source>
</evidence>
<dbReference type="PROSITE" id="PS00107">
    <property type="entry name" value="PROTEIN_KINASE_ATP"/>
    <property type="match status" value="1"/>
</dbReference>
<dbReference type="PROSITE" id="PS00108">
    <property type="entry name" value="PROTEIN_KINASE_ST"/>
    <property type="match status" value="1"/>
</dbReference>
<name>A0A9Q8Z479_CURCL</name>
<dbReference type="InterPro" id="IPR011009">
    <property type="entry name" value="Kinase-like_dom_sf"/>
</dbReference>
<dbReference type="GO" id="GO:0004672">
    <property type="term" value="F:protein kinase activity"/>
    <property type="evidence" value="ECO:0007669"/>
    <property type="project" value="InterPro"/>
</dbReference>
<dbReference type="OrthoDB" id="74764at2759"/>
<evidence type="ECO:0000256" key="2">
    <source>
        <dbReference type="ARBA" id="ARBA00022840"/>
    </source>
</evidence>
<sequence>MAGEVVGWLQVLVADDDTCGTERSAIEVCGNEQFYLGRDIDLWWERRSHPRANGTYLNKCGSHYTASQSEGDLMGRNNTFLLDHGDELSISDNVTLIYLSKCPMQTIQLTPAQQVETKTFSSRYLLSTRMLGEGAYGKVLIAVNRATKRQLACKIIRTNALSLKNVHLPAADRERRAIQSRDRCYREFNILEDLSHPNVIALEKVFCGHDNIYIFQELLTGGDLFSFLEFKGGRIDSIQSAAIVLQILKGIEYLHGLGIVHRDLKPDNILVSSLENNARVVITDFGNARFLPRKSSQTTKNQRMFSHVGTLEYAAPEIFRANPAIPAEYGYSESIDMWAIGSLTATILSGDHIFTDRNHPDYPRNPQGVIVELAAICDLSLLDDDHHPSWKLVDSDAKDFVKKLLVLREQDRMTAFEALAHPWLKCHMDDFEDLYARSIADWEPRNKNAQLVEDISELTQDSVATDAFGSSSHEESNPRHFNLTQYGTPVPLGAKDSSVRYVSTRVTSKSLAPRARRRDSARKSICSPTNQLLFCNGDIDKSANGSGDISSAGSLKLVKDDCSQMRYPRHRFPFPDIQHEQDSVLVSETPVEEQACLHQNDERAMQ</sequence>
<reference evidence="5" key="1">
    <citation type="submission" date="2021-12" db="EMBL/GenBank/DDBJ databases">
        <title>Curvularia clavata genome.</title>
        <authorList>
            <person name="Cao Y."/>
        </authorList>
    </citation>
    <scope>NUCLEOTIDE SEQUENCE</scope>
    <source>
        <strain evidence="5">Yc1106</strain>
    </source>
</reference>
<dbReference type="AlphaFoldDB" id="A0A9Q8Z479"/>
<dbReference type="GO" id="GO:0005524">
    <property type="term" value="F:ATP binding"/>
    <property type="evidence" value="ECO:0007669"/>
    <property type="project" value="UniProtKB-UniRule"/>
</dbReference>
<dbReference type="Pfam" id="PF00069">
    <property type="entry name" value="Pkinase"/>
    <property type="match status" value="1"/>
</dbReference>
<dbReference type="PROSITE" id="PS50011">
    <property type="entry name" value="PROTEIN_KINASE_DOM"/>
    <property type="match status" value="1"/>
</dbReference>
<gene>
    <name evidence="5" type="ORF">yc1106_02963</name>
</gene>
<dbReference type="Proteomes" id="UP001056012">
    <property type="component" value="Chromosome 2"/>
</dbReference>
<dbReference type="Gene3D" id="3.30.200.20">
    <property type="entry name" value="Phosphorylase Kinase, domain 1"/>
    <property type="match status" value="1"/>
</dbReference>
<evidence type="ECO:0000256" key="3">
    <source>
        <dbReference type="PROSITE-ProRule" id="PRU10141"/>
    </source>
</evidence>
<keyword evidence="6" id="KW-1185">Reference proteome</keyword>
<feature type="binding site" evidence="3">
    <location>
        <position position="154"/>
    </location>
    <ligand>
        <name>ATP</name>
        <dbReference type="ChEBI" id="CHEBI:30616"/>
    </ligand>
</feature>
<keyword evidence="1 3" id="KW-0547">Nucleotide-binding</keyword>
<dbReference type="SMART" id="SM00220">
    <property type="entry name" value="S_TKc"/>
    <property type="match status" value="1"/>
</dbReference>
<dbReference type="InterPro" id="IPR000719">
    <property type="entry name" value="Prot_kinase_dom"/>
</dbReference>
<dbReference type="Gene3D" id="1.10.510.10">
    <property type="entry name" value="Transferase(Phosphotransferase) domain 1"/>
    <property type="match status" value="1"/>
</dbReference>
<organism evidence="5 6">
    <name type="scientific">Curvularia clavata</name>
    <dbReference type="NCBI Taxonomy" id="95742"/>
    <lineage>
        <taxon>Eukaryota</taxon>
        <taxon>Fungi</taxon>
        <taxon>Dikarya</taxon>
        <taxon>Ascomycota</taxon>
        <taxon>Pezizomycotina</taxon>
        <taxon>Dothideomycetes</taxon>
        <taxon>Pleosporomycetidae</taxon>
        <taxon>Pleosporales</taxon>
        <taxon>Pleosporineae</taxon>
        <taxon>Pleosporaceae</taxon>
        <taxon>Curvularia</taxon>
    </lineage>
</organism>
<dbReference type="SUPFAM" id="SSF56112">
    <property type="entry name" value="Protein kinase-like (PK-like)"/>
    <property type="match status" value="1"/>
</dbReference>
<evidence type="ECO:0000259" key="4">
    <source>
        <dbReference type="PROSITE" id="PS50011"/>
    </source>
</evidence>
<proteinExistence type="predicted"/>
<feature type="domain" description="Protein kinase" evidence="4">
    <location>
        <begin position="125"/>
        <end position="424"/>
    </location>
</feature>
<protein>
    <recommendedName>
        <fullName evidence="4">Protein kinase domain-containing protein</fullName>
    </recommendedName>
</protein>
<keyword evidence="2 3" id="KW-0067">ATP-binding</keyword>
<dbReference type="InterPro" id="IPR008271">
    <property type="entry name" value="Ser/Thr_kinase_AS"/>
</dbReference>
<evidence type="ECO:0000313" key="6">
    <source>
        <dbReference type="Proteomes" id="UP001056012"/>
    </source>
</evidence>
<dbReference type="VEuPathDB" id="FungiDB:yc1106_02963"/>
<dbReference type="PANTHER" id="PTHR24347">
    <property type="entry name" value="SERINE/THREONINE-PROTEIN KINASE"/>
    <property type="match status" value="1"/>
</dbReference>
<accession>A0A9Q8Z479</accession>
<dbReference type="InterPro" id="IPR017441">
    <property type="entry name" value="Protein_kinase_ATP_BS"/>
</dbReference>